<name>A0A835JY20_9ROSI</name>
<evidence type="ECO:0000313" key="2">
    <source>
        <dbReference type="Proteomes" id="UP000657918"/>
    </source>
</evidence>
<gene>
    <name evidence="1" type="ORF">SADUNF_Sadunf08G0120300</name>
</gene>
<dbReference type="Proteomes" id="UP000657918">
    <property type="component" value="Chromosome 8"/>
</dbReference>
<dbReference type="EMBL" id="JADGMS010000008">
    <property type="protein sequence ID" value="KAF9677559.1"/>
    <property type="molecule type" value="Genomic_DNA"/>
</dbReference>
<reference evidence="1 2" key="1">
    <citation type="submission" date="2020-10" db="EMBL/GenBank/DDBJ databases">
        <title>Plant Genome Project.</title>
        <authorList>
            <person name="Zhang R.-G."/>
        </authorList>
    </citation>
    <scope>NUCLEOTIDE SEQUENCE [LARGE SCALE GENOMIC DNA]</scope>
    <source>
        <strain evidence="1">FAFU-HL-1</strain>
        <tissue evidence="1">Leaf</tissue>
    </source>
</reference>
<evidence type="ECO:0000313" key="1">
    <source>
        <dbReference type="EMBL" id="KAF9677559.1"/>
    </source>
</evidence>
<sequence length="160" mass="17236">MISLGLVEAQVPKEIDILIGQGGACASSFSGLKEPYTFAGPVHLLGIPTSRMWAPSRVLEPPFKAGAGSSLHRSPALPIFSAKHALAKEKVTEKKTAGHGQKTWSPDELVTPASVSFHYSRCQWCTPAQTFDDDDTLKTKPANLWNSWSSAGMLLKGLVF</sequence>
<dbReference type="AlphaFoldDB" id="A0A835JY20"/>
<organism evidence="1 2">
    <name type="scientific">Salix dunnii</name>
    <dbReference type="NCBI Taxonomy" id="1413687"/>
    <lineage>
        <taxon>Eukaryota</taxon>
        <taxon>Viridiplantae</taxon>
        <taxon>Streptophyta</taxon>
        <taxon>Embryophyta</taxon>
        <taxon>Tracheophyta</taxon>
        <taxon>Spermatophyta</taxon>
        <taxon>Magnoliopsida</taxon>
        <taxon>eudicotyledons</taxon>
        <taxon>Gunneridae</taxon>
        <taxon>Pentapetalae</taxon>
        <taxon>rosids</taxon>
        <taxon>fabids</taxon>
        <taxon>Malpighiales</taxon>
        <taxon>Salicaceae</taxon>
        <taxon>Saliceae</taxon>
        <taxon>Salix</taxon>
    </lineage>
</organism>
<dbReference type="OrthoDB" id="10573509at2759"/>
<protein>
    <submittedName>
        <fullName evidence="1">Uncharacterized protein</fullName>
    </submittedName>
</protein>
<proteinExistence type="predicted"/>
<comment type="caution">
    <text evidence="1">The sequence shown here is derived from an EMBL/GenBank/DDBJ whole genome shotgun (WGS) entry which is preliminary data.</text>
</comment>
<accession>A0A835JY20</accession>
<keyword evidence="2" id="KW-1185">Reference proteome</keyword>